<sequence length="102" mass="11843">MTMPAEVTTDAAWDRLNTLLRAMYRDVDDLYQRITDPEPEEEEPETEETEPVSDLDAEYDAEDHYRAAEYADEERERLDAETDGRLDGDYDTDAYDDPGLED</sequence>
<accession>A0A919J6C0</accession>
<evidence type="ECO:0000313" key="2">
    <source>
        <dbReference type="EMBL" id="GIE14137.1"/>
    </source>
</evidence>
<feature type="region of interest" description="Disordered" evidence="1">
    <location>
        <begin position="31"/>
        <end position="102"/>
    </location>
</feature>
<organism evidence="2 3">
    <name type="scientific">Paractinoplanes ferrugineus</name>
    <dbReference type="NCBI Taxonomy" id="113564"/>
    <lineage>
        <taxon>Bacteria</taxon>
        <taxon>Bacillati</taxon>
        <taxon>Actinomycetota</taxon>
        <taxon>Actinomycetes</taxon>
        <taxon>Micromonosporales</taxon>
        <taxon>Micromonosporaceae</taxon>
        <taxon>Paractinoplanes</taxon>
    </lineage>
</organism>
<evidence type="ECO:0000313" key="3">
    <source>
        <dbReference type="Proteomes" id="UP000598174"/>
    </source>
</evidence>
<evidence type="ECO:0000256" key="1">
    <source>
        <dbReference type="SAM" id="MobiDB-lite"/>
    </source>
</evidence>
<keyword evidence="3" id="KW-1185">Reference proteome</keyword>
<feature type="compositionally biased region" description="Basic and acidic residues" evidence="1">
    <location>
        <begin position="62"/>
        <end position="88"/>
    </location>
</feature>
<feature type="compositionally biased region" description="Acidic residues" evidence="1">
    <location>
        <begin position="37"/>
        <end position="61"/>
    </location>
</feature>
<feature type="compositionally biased region" description="Acidic residues" evidence="1">
    <location>
        <begin position="89"/>
        <end position="102"/>
    </location>
</feature>
<dbReference type="EMBL" id="BOMM01000052">
    <property type="protein sequence ID" value="GIE14137.1"/>
    <property type="molecule type" value="Genomic_DNA"/>
</dbReference>
<name>A0A919J6C0_9ACTN</name>
<protein>
    <submittedName>
        <fullName evidence="2">Uncharacterized protein</fullName>
    </submittedName>
</protein>
<comment type="caution">
    <text evidence="2">The sequence shown here is derived from an EMBL/GenBank/DDBJ whole genome shotgun (WGS) entry which is preliminary data.</text>
</comment>
<dbReference type="RefSeq" id="WP_203820558.1">
    <property type="nucleotide sequence ID" value="NZ_BAAABP010000015.1"/>
</dbReference>
<dbReference type="Proteomes" id="UP000598174">
    <property type="component" value="Unassembled WGS sequence"/>
</dbReference>
<proteinExistence type="predicted"/>
<gene>
    <name evidence="2" type="ORF">Afe05nite_59770</name>
</gene>
<dbReference type="AlphaFoldDB" id="A0A919J6C0"/>
<reference evidence="2" key="1">
    <citation type="submission" date="2021-01" db="EMBL/GenBank/DDBJ databases">
        <title>Whole genome shotgun sequence of Actinoplanes ferrugineus NBRC 15555.</title>
        <authorList>
            <person name="Komaki H."/>
            <person name="Tamura T."/>
        </authorList>
    </citation>
    <scope>NUCLEOTIDE SEQUENCE</scope>
    <source>
        <strain evidence="2">NBRC 15555</strain>
    </source>
</reference>